<dbReference type="Proteomes" id="UP001198151">
    <property type="component" value="Unassembled WGS sequence"/>
</dbReference>
<dbReference type="RefSeq" id="WP_227707978.1">
    <property type="nucleotide sequence ID" value="NZ_JAJEQX010000017.1"/>
</dbReference>
<evidence type="ECO:0000313" key="3">
    <source>
        <dbReference type="EMBL" id="MCC2254838.1"/>
    </source>
</evidence>
<feature type="compositionally biased region" description="Acidic residues" evidence="1">
    <location>
        <begin position="43"/>
        <end position="58"/>
    </location>
</feature>
<sequence length="333" mass="35541">MKKKVLSVLLSLALTAGLSACGGSGSSDADTGSSDATQKTASEEEASEEETDSDEADSSGDVSVEEQVLMEWEGLKVTLTGIEINEYSNAPVAEFLVENDTSYGISLEVSALYVNGCYMEDSSYGLKTGDVPAGKKANQTLSLDASGLGVLPKLGIDTVGSFECQFTVRDSSADYYDDNSILYTSDIAEVRTSEYDSMDTSAISEGTELYNQNGVRIVAKDIASYAQTNYALYLYVENTTDMDIVMDSYDVTVNGFVPEGSGGLNAWSIPAGRYSADGLVIFYDSTVPDEASLGGITDIEFGIKIYDESSWTYGYTDDGLLADTGMMTFTPQS</sequence>
<evidence type="ECO:0000313" key="4">
    <source>
        <dbReference type="Proteomes" id="UP001198151"/>
    </source>
</evidence>
<comment type="caution">
    <text evidence="3">The sequence shown here is derived from an EMBL/GenBank/DDBJ whole genome shotgun (WGS) entry which is preliminary data.</text>
</comment>
<feature type="compositionally biased region" description="Low complexity" evidence="1">
    <location>
        <begin position="26"/>
        <end position="37"/>
    </location>
</feature>
<protein>
    <recommendedName>
        <fullName evidence="5">DUF4352 domain-containing protein</fullName>
    </recommendedName>
</protein>
<dbReference type="EMBL" id="JAJEQX010000017">
    <property type="protein sequence ID" value="MCC2254838.1"/>
    <property type="molecule type" value="Genomic_DNA"/>
</dbReference>
<proteinExistence type="predicted"/>
<evidence type="ECO:0000256" key="1">
    <source>
        <dbReference type="SAM" id="MobiDB-lite"/>
    </source>
</evidence>
<reference evidence="3 4" key="1">
    <citation type="submission" date="2021-10" db="EMBL/GenBank/DDBJ databases">
        <title>Anaerobic single-cell dispensing facilitates the cultivation of human gut bacteria.</title>
        <authorList>
            <person name="Afrizal A."/>
        </authorList>
    </citation>
    <scope>NUCLEOTIDE SEQUENCE [LARGE SCALE GENOMIC DNA]</scope>
    <source>
        <strain evidence="3 4">CLA-AA-H200</strain>
    </source>
</reference>
<keyword evidence="4" id="KW-1185">Reference proteome</keyword>
<evidence type="ECO:0008006" key="5">
    <source>
        <dbReference type="Google" id="ProtNLM"/>
    </source>
</evidence>
<accession>A0ABS8FXR0</accession>
<feature type="chain" id="PRO_5045837355" description="DUF4352 domain-containing protein" evidence="2">
    <location>
        <begin position="21"/>
        <end position="333"/>
    </location>
</feature>
<feature type="region of interest" description="Disordered" evidence="1">
    <location>
        <begin position="21"/>
        <end position="63"/>
    </location>
</feature>
<keyword evidence="2" id="KW-0732">Signal</keyword>
<gene>
    <name evidence="3" type="ORF">LKD70_10475</name>
</gene>
<dbReference type="PROSITE" id="PS51257">
    <property type="entry name" value="PROKAR_LIPOPROTEIN"/>
    <property type="match status" value="1"/>
</dbReference>
<evidence type="ECO:0000256" key="2">
    <source>
        <dbReference type="SAM" id="SignalP"/>
    </source>
</evidence>
<feature type="signal peptide" evidence="2">
    <location>
        <begin position="1"/>
        <end position="20"/>
    </location>
</feature>
<organism evidence="3 4">
    <name type="scientific">Ruminococcus turbiniformis</name>
    <dbReference type="NCBI Taxonomy" id="2881258"/>
    <lineage>
        <taxon>Bacteria</taxon>
        <taxon>Bacillati</taxon>
        <taxon>Bacillota</taxon>
        <taxon>Clostridia</taxon>
        <taxon>Eubacteriales</taxon>
        <taxon>Oscillospiraceae</taxon>
        <taxon>Ruminococcus</taxon>
    </lineage>
</organism>
<name>A0ABS8FXR0_9FIRM</name>